<proteinExistence type="predicted"/>
<protein>
    <recommendedName>
        <fullName evidence="5">LRRCT domain-containing protein</fullName>
    </recommendedName>
</protein>
<dbReference type="Gene3D" id="3.80.10.10">
    <property type="entry name" value="Ribonuclease Inhibitor"/>
    <property type="match status" value="1"/>
</dbReference>
<keyword evidence="1" id="KW-0433">Leucine-rich repeat</keyword>
<evidence type="ECO:0000313" key="4">
    <source>
        <dbReference type="Proteomes" id="UP000076420"/>
    </source>
</evidence>
<accession>A0A2C9L3J2</accession>
<dbReference type="VEuPathDB" id="VectorBase:BGLAX_037860"/>
<dbReference type="PROSITE" id="PS51450">
    <property type="entry name" value="LRR"/>
    <property type="match status" value="1"/>
</dbReference>
<gene>
    <name evidence="3" type="primary">106076204</name>
</gene>
<dbReference type="PANTHER" id="PTHR24366">
    <property type="entry name" value="IG(IMMUNOGLOBULIN) AND LRR(LEUCINE RICH REPEAT) DOMAINS"/>
    <property type="match status" value="1"/>
</dbReference>
<sequence length="235" mass="26983">MLQLHSYRCVTTLIRYATAPFRCYNFIHIDVLQLQLDMLQHFVETSLNDLDVSSNQLTSVPTAAMKRCNKQPTQLSLAHNQISSLSNSDIKDFTIETLDLSHNQISQIPRDLFQNVKISHINFSGNAIAKNKHTTIDDLSNTRLVSLPRTTETWLTTTSTKVNLNHTDWPCDCETLWLAELLTIQLNIVSPTCGVNTQILWTALVHCSKSDERRIKQIEKRRSRIVFIVKMKCMR</sequence>
<evidence type="ECO:0000313" key="3">
    <source>
        <dbReference type="EnsemblMetazoa" id="BGLB026572-PA"/>
    </source>
</evidence>
<dbReference type="PANTHER" id="PTHR24366:SF96">
    <property type="entry name" value="LEUCINE RICH REPEAT CONTAINING 53"/>
    <property type="match status" value="1"/>
</dbReference>
<organism evidence="3 4">
    <name type="scientific">Biomphalaria glabrata</name>
    <name type="common">Bloodfluke planorb</name>
    <name type="synonym">Freshwater snail</name>
    <dbReference type="NCBI Taxonomy" id="6526"/>
    <lineage>
        <taxon>Eukaryota</taxon>
        <taxon>Metazoa</taxon>
        <taxon>Spiralia</taxon>
        <taxon>Lophotrochozoa</taxon>
        <taxon>Mollusca</taxon>
        <taxon>Gastropoda</taxon>
        <taxon>Heterobranchia</taxon>
        <taxon>Euthyneura</taxon>
        <taxon>Panpulmonata</taxon>
        <taxon>Hygrophila</taxon>
        <taxon>Lymnaeoidea</taxon>
        <taxon>Planorbidae</taxon>
        <taxon>Biomphalaria</taxon>
    </lineage>
</organism>
<evidence type="ECO:0000256" key="2">
    <source>
        <dbReference type="ARBA" id="ARBA00022737"/>
    </source>
</evidence>
<evidence type="ECO:0000256" key="1">
    <source>
        <dbReference type="ARBA" id="ARBA00022614"/>
    </source>
</evidence>
<dbReference type="SUPFAM" id="SSF52058">
    <property type="entry name" value="L domain-like"/>
    <property type="match status" value="1"/>
</dbReference>
<dbReference type="AlphaFoldDB" id="A0A2C9L3J2"/>
<dbReference type="STRING" id="6526.A0A2C9L3J2"/>
<dbReference type="EnsemblMetazoa" id="BGLB026572-RA">
    <property type="protein sequence ID" value="BGLB026572-PA"/>
    <property type="gene ID" value="BGLB026572"/>
</dbReference>
<dbReference type="InterPro" id="IPR032675">
    <property type="entry name" value="LRR_dom_sf"/>
</dbReference>
<dbReference type="KEGG" id="bgt:106076204"/>
<name>A0A2C9L3J2_BIOGL</name>
<evidence type="ECO:0008006" key="5">
    <source>
        <dbReference type="Google" id="ProtNLM"/>
    </source>
</evidence>
<dbReference type="VEuPathDB" id="VectorBase:BGLB026572"/>
<dbReference type="Proteomes" id="UP000076420">
    <property type="component" value="Unassembled WGS sequence"/>
</dbReference>
<dbReference type="Pfam" id="PF13855">
    <property type="entry name" value="LRR_8"/>
    <property type="match status" value="1"/>
</dbReference>
<keyword evidence="2" id="KW-0677">Repeat</keyword>
<dbReference type="InterPro" id="IPR001611">
    <property type="entry name" value="Leu-rich_rpt"/>
</dbReference>
<reference evidence="3" key="1">
    <citation type="submission" date="2020-05" db="UniProtKB">
        <authorList>
            <consortium name="EnsemblMetazoa"/>
        </authorList>
    </citation>
    <scope>IDENTIFICATION</scope>
    <source>
        <strain evidence="3">BB02</strain>
    </source>
</reference>